<name>A0AAD8V4P8_9PEZI</name>
<evidence type="ECO:0008006" key="4">
    <source>
        <dbReference type="Google" id="ProtNLM"/>
    </source>
</evidence>
<accession>A0AAD8V4P8</accession>
<dbReference type="Proteomes" id="UP001230504">
    <property type="component" value="Unassembled WGS sequence"/>
</dbReference>
<evidence type="ECO:0000256" key="1">
    <source>
        <dbReference type="SAM" id="SignalP"/>
    </source>
</evidence>
<dbReference type="GeneID" id="85439197"/>
<feature type="signal peptide" evidence="1">
    <location>
        <begin position="1"/>
        <end position="24"/>
    </location>
</feature>
<dbReference type="AlphaFoldDB" id="A0AAD8V4P8"/>
<feature type="chain" id="PRO_5042253050" description="Cyclin-like F-box" evidence="1">
    <location>
        <begin position="25"/>
        <end position="338"/>
    </location>
</feature>
<keyword evidence="3" id="KW-1185">Reference proteome</keyword>
<sequence>MKSSIHFKAACAVLVASLLGSVQGFPQSTPVHATKETPAEAANRVPLGMTKAKDGSSIILDTTESVNGLKIRFRVSGPAGEFTMASKVPGGGKTTGAPGNLGLNVMLHGDGGESFFQMPNQGVKNGLAGVAVLAPDDNLRWGGGMGLGRVNGVAHAKAVNDLVMQVLPKYLAFNSSNVYFTGISGGSLLLSGYFMPAHIGNFAGGGVFLGCGGMEPRVEVSEASASAIASTPIHYQSTQKEQMGLTMSIPAAIRAYRKIVEDKGLTAEEIDRLQTADNTPDGGHCEFDGRGYDSGIQLMMDNYAAVMQGGDGDVPGVGDVLKGVASHDLTYPGSNGGE</sequence>
<evidence type="ECO:0000313" key="2">
    <source>
        <dbReference type="EMBL" id="KAK1586165.1"/>
    </source>
</evidence>
<protein>
    <recommendedName>
        <fullName evidence="4">Cyclin-like F-box</fullName>
    </recommendedName>
</protein>
<organism evidence="2 3">
    <name type="scientific">Colletotrichum navitas</name>
    <dbReference type="NCBI Taxonomy" id="681940"/>
    <lineage>
        <taxon>Eukaryota</taxon>
        <taxon>Fungi</taxon>
        <taxon>Dikarya</taxon>
        <taxon>Ascomycota</taxon>
        <taxon>Pezizomycotina</taxon>
        <taxon>Sordariomycetes</taxon>
        <taxon>Hypocreomycetidae</taxon>
        <taxon>Glomerellales</taxon>
        <taxon>Glomerellaceae</taxon>
        <taxon>Colletotrichum</taxon>
        <taxon>Colletotrichum graminicola species complex</taxon>
    </lineage>
</organism>
<dbReference type="RefSeq" id="XP_060413123.1">
    <property type="nucleotide sequence ID" value="XM_060554957.1"/>
</dbReference>
<evidence type="ECO:0000313" key="3">
    <source>
        <dbReference type="Proteomes" id="UP001230504"/>
    </source>
</evidence>
<comment type="caution">
    <text evidence="2">The sequence shown here is derived from an EMBL/GenBank/DDBJ whole genome shotgun (WGS) entry which is preliminary data.</text>
</comment>
<proteinExistence type="predicted"/>
<reference evidence="2" key="1">
    <citation type="submission" date="2021-06" db="EMBL/GenBank/DDBJ databases">
        <title>Comparative genomics, transcriptomics and evolutionary studies reveal genomic signatures of adaptation to plant cell wall in hemibiotrophic fungi.</title>
        <authorList>
            <consortium name="DOE Joint Genome Institute"/>
            <person name="Baroncelli R."/>
            <person name="Diaz J.F."/>
            <person name="Benocci T."/>
            <person name="Peng M."/>
            <person name="Battaglia E."/>
            <person name="Haridas S."/>
            <person name="Andreopoulos W."/>
            <person name="Labutti K."/>
            <person name="Pangilinan J."/>
            <person name="Floch G.L."/>
            <person name="Makela M.R."/>
            <person name="Henrissat B."/>
            <person name="Grigoriev I.V."/>
            <person name="Crouch J.A."/>
            <person name="De Vries R.P."/>
            <person name="Sukno S.A."/>
            <person name="Thon M.R."/>
        </authorList>
    </citation>
    <scope>NUCLEOTIDE SEQUENCE</scope>
    <source>
        <strain evidence="2">CBS 125086</strain>
    </source>
</reference>
<keyword evidence="1" id="KW-0732">Signal</keyword>
<dbReference type="EMBL" id="JAHLJV010000038">
    <property type="protein sequence ID" value="KAK1586165.1"/>
    <property type="molecule type" value="Genomic_DNA"/>
</dbReference>
<gene>
    <name evidence="2" type="ORF">LY79DRAFT_517676</name>
</gene>